<accession>A0A8R1YJH1</accession>
<reference evidence="2" key="1">
    <citation type="journal article" date="2008" name="Nat. Genet.">
        <title>The Pristionchus pacificus genome provides a unique perspective on nematode lifestyle and parasitism.</title>
        <authorList>
            <person name="Dieterich C."/>
            <person name="Clifton S.W."/>
            <person name="Schuster L.N."/>
            <person name="Chinwalla A."/>
            <person name="Delehaunty K."/>
            <person name="Dinkelacker I."/>
            <person name="Fulton L."/>
            <person name="Fulton R."/>
            <person name="Godfrey J."/>
            <person name="Minx P."/>
            <person name="Mitreva M."/>
            <person name="Roeseler W."/>
            <person name="Tian H."/>
            <person name="Witte H."/>
            <person name="Yang S.P."/>
            <person name="Wilson R.K."/>
            <person name="Sommer R.J."/>
        </authorList>
    </citation>
    <scope>NUCLEOTIDE SEQUENCE [LARGE SCALE GENOMIC DNA]</scope>
    <source>
        <strain evidence="2">PS312</strain>
    </source>
</reference>
<name>A0A2A6CP21_PRIPA</name>
<keyword evidence="2" id="KW-1185">Reference proteome</keyword>
<evidence type="ECO:0000313" key="1">
    <source>
        <dbReference type="EnsemblMetazoa" id="PPA15648.1"/>
    </source>
</evidence>
<organism evidence="1 2">
    <name type="scientific">Pristionchus pacificus</name>
    <name type="common">Parasitic nematode worm</name>
    <dbReference type="NCBI Taxonomy" id="54126"/>
    <lineage>
        <taxon>Eukaryota</taxon>
        <taxon>Metazoa</taxon>
        <taxon>Ecdysozoa</taxon>
        <taxon>Nematoda</taxon>
        <taxon>Chromadorea</taxon>
        <taxon>Rhabditida</taxon>
        <taxon>Rhabditina</taxon>
        <taxon>Diplogasteromorpha</taxon>
        <taxon>Diplogasteroidea</taxon>
        <taxon>Neodiplogasteridae</taxon>
        <taxon>Pristionchus</taxon>
    </lineage>
</organism>
<dbReference type="EnsemblMetazoa" id="PPA15648.1">
    <property type="protein sequence ID" value="PPA15648.1"/>
    <property type="gene ID" value="WBGene00105202"/>
</dbReference>
<sequence length="154" mass="17485">MCAVPTHDENIVRSTDIASADSTVSSNHEDVATSIAAAHEAINAVMEWKREEIRAQERIVEQLKRGVDEDLPDGLLASVNQAETEMKSALREMRWNVDSFKKVLDLPDQLASQLEVVEKNIKTLTKMERSLTPLIIEETRYRNPQRLPRNGRYA</sequence>
<proteinExistence type="predicted"/>
<accession>A0A2A6CP21</accession>
<dbReference type="Proteomes" id="UP000005239">
    <property type="component" value="Unassembled WGS sequence"/>
</dbReference>
<reference evidence="1" key="2">
    <citation type="submission" date="2022-06" db="UniProtKB">
        <authorList>
            <consortium name="EnsemblMetazoa"/>
        </authorList>
    </citation>
    <scope>IDENTIFICATION</scope>
    <source>
        <strain evidence="1">PS312</strain>
    </source>
</reference>
<dbReference type="AlphaFoldDB" id="A0A2A6CP21"/>
<evidence type="ECO:0000313" key="2">
    <source>
        <dbReference type="Proteomes" id="UP000005239"/>
    </source>
</evidence>
<protein>
    <submittedName>
        <fullName evidence="1">Uncharacterized protein</fullName>
    </submittedName>
</protein>
<gene>
    <name evidence="1" type="primary">WBGene00105202</name>
</gene>